<dbReference type="AlphaFoldDB" id="A0AA35JRS4"/>
<keyword evidence="2" id="KW-1185">Reference proteome</keyword>
<sequence length="55" mass="6121">QFKFTKARNNFCGQEVQNLYGLSTLLDAAARGLRLQALACAEHMSPETLLSMHKP</sequence>
<proteinExistence type="predicted"/>
<dbReference type="Proteomes" id="UP001178461">
    <property type="component" value="Chromosome 1"/>
</dbReference>
<gene>
    <name evidence="1" type="ORF">PODLI_1B000830</name>
</gene>
<evidence type="ECO:0000313" key="2">
    <source>
        <dbReference type="Proteomes" id="UP001178461"/>
    </source>
</evidence>
<protein>
    <submittedName>
        <fullName evidence="1">Uncharacterized protein</fullName>
    </submittedName>
</protein>
<reference evidence="1" key="1">
    <citation type="submission" date="2022-12" db="EMBL/GenBank/DDBJ databases">
        <authorList>
            <person name="Alioto T."/>
            <person name="Alioto T."/>
            <person name="Gomez Garrido J."/>
        </authorList>
    </citation>
    <scope>NUCLEOTIDE SEQUENCE</scope>
</reference>
<name>A0AA35JRS4_9SAUR</name>
<organism evidence="1 2">
    <name type="scientific">Podarcis lilfordi</name>
    <name type="common">Lilford's wall lizard</name>
    <dbReference type="NCBI Taxonomy" id="74358"/>
    <lineage>
        <taxon>Eukaryota</taxon>
        <taxon>Metazoa</taxon>
        <taxon>Chordata</taxon>
        <taxon>Craniata</taxon>
        <taxon>Vertebrata</taxon>
        <taxon>Euteleostomi</taxon>
        <taxon>Lepidosauria</taxon>
        <taxon>Squamata</taxon>
        <taxon>Bifurcata</taxon>
        <taxon>Unidentata</taxon>
        <taxon>Episquamata</taxon>
        <taxon>Laterata</taxon>
        <taxon>Lacertibaenia</taxon>
        <taxon>Lacertidae</taxon>
        <taxon>Podarcis</taxon>
    </lineage>
</organism>
<feature type="non-terminal residue" evidence="1">
    <location>
        <position position="1"/>
    </location>
</feature>
<accession>A0AA35JRS4</accession>
<evidence type="ECO:0000313" key="1">
    <source>
        <dbReference type="EMBL" id="CAI5764900.1"/>
    </source>
</evidence>
<dbReference type="EMBL" id="OX395126">
    <property type="protein sequence ID" value="CAI5764900.1"/>
    <property type="molecule type" value="Genomic_DNA"/>
</dbReference>